<dbReference type="PANTHER" id="PTHR43877">
    <property type="entry name" value="AMINOALKYLPHOSPHONATE N-ACETYLTRANSFERASE-RELATED-RELATED"/>
    <property type="match status" value="1"/>
</dbReference>
<gene>
    <name evidence="10" type="ORF">F4V44_12195</name>
</gene>
<dbReference type="InterPro" id="IPR024170">
    <property type="entry name" value="Aminoglycoside_N6-AcTrfrase"/>
</dbReference>
<dbReference type="PANTHER" id="PTHR43877:SF2">
    <property type="entry name" value="AMINOALKYLPHOSPHONATE N-ACETYLTRANSFERASE-RELATED"/>
    <property type="match status" value="1"/>
</dbReference>
<keyword evidence="4 10" id="KW-0808">Transferase</keyword>
<comment type="catalytic activity">
    <reaction evidence="8">
        <text>kanamycin B + acetyl-CoA = N(6')-acetylkanamycin B + CoA + H(+)</text>
        <dbReference type="Rhea" id="RHEA:16449"/>
        <dbReference type="ChEBI" id="CHEBI:15378"/>
        <dbReference type="ChEBI" id="CHEBI:57287"/>
        <dbReference type="ChEBI" id="CHEBI:57288"/>
        <dbReference type="ChEBI" id="CHEBI:58390"/>
        <dbReference type="ChEBI" id="CHEBI:58549"/>
        <dbReference type="EC" id="2.3.1.82"/>
    </reaction>
</comment>
<evidence type="ECO:0000259" key="9">
    <source>
        <dbReference type="PROSITE" id="PS51186"/>
    </source>
</evidence>
<proteinExistence type="predicted"/>
<keyword evidence="11" id="KW-1185">Reference proteome</keyword>
<evidence type="ECO:0000313" key="11">
    <source>
        <dbReference type="Proteomes" id="UP000326671"/>
    </source>
</evidence>
<dbReference type="OrthoDB" id="118633at2"/>
<dbReference type="PROSITE" id="PS51186">
    <property type="entry name" value="GNAT"/>
    <property type="match status" value="1"/>
</dbReference>
<dbReference type="RefSeq" id="WP_150440291.1">
    <property type="nucleotide sequence ID" value="NZ_VYKL01000018.1"/>
</dbReference>
<evidence type="ECO:0000256" key="3">
    <source>
        <dbReference type="ARBA" id="ARBA00017677"/>
    </source>
</evidence>
<feature type="domain" description="N-acetyltransferase" evidence="9">
    <location>
        <begin position="1"/>
        <end position="145"/>
    </location>
</feature>
<evidence type="ECO:0000256" key="4">
    <source>
        <dbReference type="ARBA" id="ARBA00022679"/>
    </source>
</evidence>
<keyword evidence="6" id="KW-0012">Acyltransferase</keyword>
<dbReference type="Pfam" id="PF00583">
    <property type="entry name" value="Acetyltransf_1"/>
    <property type="match status" value="1"/>
</dbReference>
<dbReference type="GO" id="GO:0046677">
    <property type="term" value="P:response to antibiotic"/>
    <property type="evidence" value="ECO:0007669"/>
    <property type="project" value="UniProtKB-KW"/>
</dbReference>
<dbReference type="InterPro" id="IPR050832">
    <property type="entry name" value="Bact_Acetyltransf"/>
</dbReference>
<reference evidence="10 11" key="1">
    <citation type="submission" date="2019-09" db="EMBL/GenBank/DDBJ databases">
        <title>Whole genome sequences of isolates from the Mars Exploration Rovers.</title>
        <authorList>
            <person name="Seuylemezian A."/>
            <person name="Vaishampayan P."/>
        </authorList>
    </citation>
    <scope>NUCLEOTIDE SEQUENCE [LARGE SCALE GENOMIC DNA]</scope>
    <source>
        <strain evidence="10 11">MER_TA_151</strain>
    </source>
</reference>
<dbReference type="EMBL" id="VYKL01000018">
    <property type="protein sequence ID" value="KAA9023891.1"/>
    <property type="molecule type" value="Genomic_DNA"/>
</dbReference>
<dbReference type="GO" id="GO:0047663">
    <property type="term" value="F:aminoglycoside 6'-N-acetyltransferase activity"/>
    <property type="evidence" value="ECO:0007669"/>
    <property type="project" value="UniProtKB-EC"/>
</dbReference>
<dbReference type="PIRSF" id="PIRSF000452">
    <property type="entry name" value="6-N-acetyltransf"/>
    <property type="match status" value="1"/>
</dbReference>
<comment type="subunit">
    <text evidence="1">Homodimer.</text>
</comment>
<evidence type="ECO:0000256" key="1">
    <source>
        <dbReference type="ARBA" id="ARBA00011738"/>
    </source>
</evidence>
<evidence type="ECO:0000256" key="6">
    <source>
        <dbReference type="ARBA" id="ARBA00023315"/>
    </source>
</evidence>
<evidence type="ECO:0000256" key="7">
    <source>
        <dbReference type="ARBA" id="ARBA00029660"/>
    </source>
</evidence>
<organism evidence="10 11">
    <name type="scientific">Niallia endozanthoxylica</name>
    <dbReference type="NCBI Taxonomy" id="2036016"/>
    <lineage>
        <taxon>Bacteria</taxon>
        <taxon>Bacillati</taxon>
        <taxon>Bacillota</taxon>
        <taxon>Bacilli</taxon>
        <taxon>Bacillales</taxon>
        <taxon>Bacillaceae</taxon>
        <taxon>Niallia</taxon>
    </lineage>
</organism>
<dbReference type="AlphaFoldDB" id="A0A5J5HSQ3"/>
<evidence type="ECO:0000313" key="10">
    <source>
        <dbReference type="EMBL" id="KAA9023891.1"/>
    </source>
</evidence>
<dbReference type="Proteomes" id="UP000326671">
    <property type="component" value="Unassembled WGS sequence"/>
</dbReference>
<name>A0A5J5HSQ3_9BACI</name>
<dbReference type="SUPFAM" id="SSF55729">
    <property type="entry name" value="Acyl-CoA N-acyltransferases (Nat)"/>
    <property type="match status" value="1"/>
</dbReference>
<dbReference type="Gene3D" id="3.40.630.30">
    <property type="match status" value="1"/>
</dbReference>
<comment type="caution">
    <text evidence="10">The sequence shown here is derived from an EMBL/GenBank/DDBJ whole genome shotgun (WGS) entry which is preliminary data.</text>
</comment>
<dbReference type="InterPro" id="IPR000182">
    <property type="entry name" value="GNAT_dom"/>
</dbReference>
<sequence length="145" mass="16615">MEIVRATDKEITTIVRLALKLWPEADSDEHTQEYKELMQHSEAVVFLSRDADTFVGFAQCQLRTDYVEGTENSPVGYLEGIFVEDTYRRKGIAKQLLAACEDWARQQGCTEFGSDVEIQNLDSLRFHLKNGFHEANRIICLAKKL</sequence>
<evidence type="ECO:0000256" key="5">
    <source>
        <dbReference type="ARBA" id="ARBA00023251"/>
    </source>
</evidence>
<protein>
    <recommendedName>
        <fullName evidence="3">Aminoglycoside N(6')-acetyltransferase type 1</fullName>
        <ecNumber evidence="2">2.3.1.82</ecNumber>
    </recommendedName>
    <alternativeName>
        <fullName evidence="7">Aminoglycoside resistance protein</fullName>
    </alternativeName>
</protein>
<evidence type="ECO:0000256" key="8">
    <source>
        <dbReference type="ARBA" id="ARBA00048923"/>
    </source>
</evidence>
<keyword evidence="5" id="KW-0046">Antibiotic resistance</keyword>
<dbReference type="NCBIfam" id="NF043067">
    <property type="entry name" value="AAC_6p_group_E"/>
    <property type="match status" value="1"/>
</dbReference>
<accession>A0A5J5HSQ3</accession>
<dbReference type="InterPro" id="IPR016181">
    <property type="entry name" value="Acyl_CoA_acyltransferase"/>
</dbReference>
<dbReference type="EC" id="2.3.1.82" evidence="2"/>
<dbReference type="CDD" id="cd04301">
    <property type="entry name" value="NAT_SF"/>
    <property type="match status" value="1"/>
</dbReference>
<evidence type="ECO:0000256" key="2">
    <source>
        <dbReference type="ARBA" id="ARBA00012888"/>
    </source>
</evidence>